<evidence type="ECO:0000313" key="2">
    <source>
        <dbReference type="Proteomes" id="UP001165065"/>
    </source>
</evidence>
<organism evidence="1 2">
    <name type="scientific">Triparma columacea</name>
    <dbReference type="NCBI Taxonomy" id="722753"/>
    <lineage>
        <taxon>Eukaryota</taxon>
        <taxon>Sar</taxon>
        <taxon>Stramenopiles</taxon>
        <taxon>Ochrophyta</taxon>
        <taxon>Bolidophyceae</taxon>
        <taxon>Parmales</taxon>
        <taxon>Triparmaceae</taxon>
        <taxon>Triparma</taxon>
    </lineage>
</organism>
<dbReference type="AlphaFoldDB" id="A0A9W7G4I8"/>
<dbReference type="Proteomes" id="UP001165065">
    <property type="component" value="Unassembled WGS sequence"/>
</dbReference>
<evidence type="ECO:0000313" key="1">
    <source>
        <dbReference type="EMBL" id="GMI32638.1"/>
    </source>
</evidence>
<keyword evidence="2" id="KW-1185">Reference proteome</keyword>
<proteinExistence type="predicted"/>
<reference evidence="2" key="1">
    <citation type="journal article" date="2023" name="Commun. Biol.">
        <title>Genome analysis of Parmales, the sister group of diatoms, reveals the evolutionary specialization of diatoms from phago-mixotrophs to photoautotrophs.</title>
        <authorList>
            <person name="Ban H."/>
            <person name="Sato S."/>
            <person name="Yoshikawa S."/>
            <person name="Yamada K."/>
            <person name="Nakamura Y."/>
            <person name="Ichinomiya M."/>
            <person name="Sato N."/>
            <person name="Blanc-Mathieu R."/>
            <person name="Endo H."/>
            <person name="Kuwata A."/>
            <person name="Ogata H."/>
        </authorList>
    </citation>
    <scope>NUCLEOTIDE SEQUENCE [LARGE SCALE GENOMIC DNA]</scope>
</reference>
<gene>
    <name evidence="1" type="ORF">TrCOL_g12183</name>
</gene>
<comment type="caution">
    <text evidence="1">The sequence shown here is derived from an EMBL/GenBank/DDBJ whole genome shotgun (WGS) entry which is preliminary data.</text>
</comment>
<accession>A0A9W7G4I8</accession>
<protein>
    <submittedName>
        <fullName evidence="1">Uncharacterized protein</fullName>
    </submittedName>
</protein>
<name>A0A9W7G4I8_9STRA</name>
<dbReference type="EMBL" id="BRYA01000021">
    <property type="protein sequence ID" value="GMI32638.1"/>
    <property type="molecule type" value="Genomic_DNA"/>
</dbReference>
<sequence length="180" mass="20051">MWNEFGIYFITPTIPHHVTLFPPTVGNGERWGKVHAVTLAYRGGLVEDGENDVGYWRSVTVKVRVGRRGGPRITRMGAREDFEGLGLDVEHAGVVEKMERSREFYADRAGKVGMEVMGRSLSSDVRNLELFASGGLSDSEDDDERSLGVEIGGVCTHSVEVLRFVMKNSLKTSFIFLVRK</sequence>